<feature type="chain" id="PRO_5012498325" evidence="1">
    <location>
        <begin position="22"/>
        <end position="78"/>
    </location>
</feature>
<proteinExistence type="predicted"/>
<accession>A0A1J1ISR2</accession>
<dbReference type="AlphaFoldDB" id="A0A1J1ISR2"/>
<dbReference type="STRING" id="568069.A0A1J1ISR2"/>
<keyword evidence="1" id="KW-0732">Signal</keyword>
<evidence type="ECO:0000313" key="2">
    <source>
        <dbReference type="EMBL" id="CRL01561.1"/>
    </source>
</evidence>
<evidence type="ECO:0000256" key="1">
    <source>
        <dbReference type="SAM" id="SignalP"/>
    </source>
</evidence>
<feature type="signal peptide" evidence="1">
    <location>
        <begin position="1"/>
        <end position="21"/>
    </location>
</feature>
<organism evidence="2 3">
    <name type="scientific">Clunio marinus</name>
    <dbReference type="NCBI Taxonomy" id="568069"/>
    <lineage>
        <taxon>Eukaryota</taxon>
        <taxon>Metazoa</taxon>
        <taxon>Ecdysozoa</taxon>
        <taxon>Arthropoda</taxon>
        <taxon>Hexapoda</taxon>
        <taxon>Insecta</taxon>
        <taxon>Pterygota</taxon>
        <taxon>Neoptera</taxon>
        <taxon>Endopterygota</taxon>
        <taxon>Diptera</taxon>
        <taxon>Nematocera</taxon>
        <taxon>Chironomoidea</taxon>
        <taxon>Chironomidae</taxon>
        <taxon>Clunio</taxon>
    </lineage>
</organism>
<evidence type="ECO:0000313" key="3">
    <source>
        <dbReference type="Proteomes" id="UP000183832"/>
    </source>
</evidence>
<dbReference type="Proteomes" id="UP000183832">
    <property type="component" value="Unassembled WGS sequence"/>
</dbReference>
<dbReference type="EMBL" id="CVRI01000055">
    <property type="protein sequence ID" value="CRL01561.1"/>
    <property type="molecule type" value="Genomic_DNA"/>
</dbReference>
<dbReference type="OrthoDB" id="8191442at2759"/>
<keyword evidence="3" id="KW-1185">Reference proteome</keyword>
<name>A0A1J1ISR2_9DIPT</name>
<sequence length="78" mass="9266">MKLFGIIICILLSVIISVVQSGLCPIFKPDVITNFNLQRIPQFHCLRYFKHDFHLLKRCRNFRMLKRPLVNPDEPIKE</sequence>
<reference evidence="2 3" key="1">
    <citation type="submission" date="2015-04" db="EMBL/GenBank/DDBJ databases">
        <authorList>
            <person name="Syromyatnikov M.Y."/>
            <person name="Popov V.N."/>
        </authorList>
    </citation>
    <scope>NUCLEOTIDE SEQUENCE [LARGE SCALE GENOMIC DNA]</scope>
</reference>
<protein>
    <submittedName>
        <fullName evidence="2">CLUMA_CG014185, isoform A</fullName>
    </submittedName>
</protein>
<gene>
    <name evidence="2" type="ORF">CLUMA_CG014185</name>
</gene>